<dbReference type="PATRIC" id="fig|1392.242.peg.5702"/>
<comment type="caution">
    <text evidence="1">The sequence shown here is derived from an EMBL/GenBank/DDBJ whole genome shotgun (WGS) entry which is preliminary data.</text>
</comment>
<evidence type="ECO:0000313" key="1">
    <source>
        <dbReference type="EMBL" id="KLV18363.1"/>
    </source>
</evidence>
<dbReference type="RefSeq" id="WP_047956672.1">
    <property type="nucleotide sequence ID" value="NZ_LDPG01000007.1"/>
</dbReference>
<sequence length="240" mass="28045">MMKFGVVAYLMTGERCIFTKEMMWILVKNSDLFGYISSAKTFKSYLLAKNWLIQRKELDYGKNIEIALDTGEVITKKVKRIRIELIKREETPGIPSKEAIKKVFEAALQRDVVDAKNYIVWGVHFNSSVKIHEHISLSIRDIKEGFAIHPLKIPYGAIKAKGINAYTGQLYKRVLHTWLLHLITNQTEMLVNYSRYSEKELLDKIYSLYEAIDFEDDELYKELIETYRLEMQHQVSRGVV</sequence>
<reference evidence="1 2" key="1">
    <citation type="submission" date="2015-05" db="EMBL/GenBank/DDBJ databases">
        <title>Whole genome sequence and identification of bacterial endophytes from Costus igneus.</title>
        <authorList>
            <person name="Lee Y.P."/>
            <person name="Gan H.M."/>
            <person name="Eng W."/>
            <person name="Wheatley M.S."/>
            <person name="Caraballo A."/>
            <person name="Polter S."/>
            <person name="Savka M.A."/>
            <person name="Hudson A.O."/>
        </authorList>
    </citation>
    <scope>NUCLEOTIDE SEQUENCE [LARGE SCALE GENOMIC DNA]</scope>
    <source>
        <strain evidence="1 2">RIT375</strain>
    </source>
</reference>
<protein>
    <submittedName>
        <fullName evidence="1">Uncharacterized protein</fullName>
    </submittedName>
</protein>
<evidence type="ECO:0000313" key="2">
    <source>
        <dbReference type="Proteomes" id="UP000035904"/>
    </source>
</evidence>
<name>A0A0J1HXE8_BACAN</name>
<organism evidence="1 2">
    <name type="scientific">Bacillus anthracis</name>
    <name type="common">anthrax bacterium</name>
    <dbReference type="NCBI Taxonomy" id="1392"/>
    <lineage>
        <taxon>Bacteria</taxon>
        <taxon>Bacillati</taxon>
        <taxon>Bacillota</taxon>
        <taxon>Bacilli</taxon>
        <taxon>Bacillales</taxon>
        <taxon>Bacillaceae</taxon>
        <taxon>Bacillus</taxon>
        <taxon>Bacillus cereus group</taxon>
    </lineage>
</organism>
<dbReference type="AlphaFoldDB" id="A0A0J1HXE8"/>
<dbReference type="EMBL" id="LDPG01000007">
    <property type="protein sequence ID" value="KLV18363.1"/>
    <property type="molecule type" value="Genomic_DNA"/>
</dbReference>
<gene>
    <name evidence="1" type="ORF">ABW01_13365</name>
</gene>
<dbReference type="Proteomes" id="UP000035904">
    <property type="component" value="Unassembled WGS sequence"/>
</dbReference>
<accession>A0A0J1HXE8</accession>
<proteinExistence type="predicted"/>